<evidence type="ECO:0000256" key="3">
    <source>
        <dbReference type="ARBA" id="ARBA00022496"/>
    </source>
</evidence>
<dbReference type="SMART" id="SM00382">
    <property type="entry name" value="AAA"/>
    <property type="match status" value="1"/>
</dbReference>
<dbReference type="InterPro" id="IPR017871">
    <property type="entry name" value="ABC_transporter-like_CS"/>
</dbReference>
<evidence type="ECO:0000256" key="5">
    <source>
        <dbReference type="ARBA" id="ARBA00022840"/>
    </source>
</evidence>
<organism evidence="9">
    <name type="scientific">Thermomicrobium roseum</name>
    <dbReference type="NCBI Taxonomy" id="500"/>
    <lineage>
        <taxon>Bacteria</taxon>
        <taxon>Pseudomonadati</taxon>
        <taxon>Thermomicrobiota</taxon>
        <taxon>Thermomicrobia</taxon>
        <taxon>Thermomicrobiales</taxon>
        <taxon>Thermomicrobiaceae</taxon>
        <taxon>Thermomicrobium</taxon>
    </lineage>
</organism>
<evidence type="ECO:0000256" key="6">
    <source>
        <dbReference type="ARBA" id="ARBA00023004"/>
    </source>
</evidence>
<keyword evidence="2" id="KW-1003">Cell membrane</keyword>
<dbReference type="InterPro" id="IPR013611">
    <property type="entry name" value="Transp-assoc_OB_typ2"/>
</dbReference>
<dbReference type="Pfam" id="PF08402">
    <property type="entry name" value="TOBE_2"/>
    <property type="match status" value="1"/>
</dbReference>
<keyword evidence="6" id="KW-0408">Iron</keyword>
<dbReference type="FunFam" id="3.40.50.300:FF:000425">
    <property type="entry name" value="Probable ABC transporter, ATP-binding subunit"/>
    <property type="match status" value="1"/>
</dbReference>
<dbReference type="Gene3D" id="3.40.50.300">
    <property type="entry name" value="P-loop containing nucleotide triphosphate hydrolases"/>
    <property type="match status" value="1"/>
</dbReference>
<dbReference type="EMBL" id="DSJL01000011">
    <property type="protein sequence ID" value="HEF66020.1"/>
    <property type="molecule type" value="Genomic_DNA"/>
</dbReference>
<evidence type="ECO:0000256" key="2">
    <source>
        <dbReference type="ARBA" id="ARBA00022475"/>
    </source>
</evidence>
<dbReference type="InterPro" id="IPR003439">
    <property type="entry name" value="ABC_transporter-like_ATP-bd"/>
</dbReference>
<dbReference type="PANTHER" id="PTHR42781:SF4">
    <property type="entry name" value="SPERMIDINE_PUTRESCINE IMPORT ATP-BINDING PROTEIN POTA"/>
    <property type="match status" value="1"/>
</dbReference>
<dbReference type="GO" id="GO:0005524">
    <property type="term" value="F:ATP binding"/>
    <property type="evidence" value="ECO:0007669"/>
    <property type="project" value="UniProtKB-KW"/>
</dbReference>
<dbReference type="PROSITE" id="PS00211">
    <property type="entry name" value="ABC_TRANSPORTER_1"/>
    <property type="match status" value="1"/>
</dbReference>
<reference evidence="9" key="1">
    <citation type="journal article" date="2020" name="mSystems">
        <title>Genome- and Community-Level Interaction Insights into Carbon Utilization and Element Cycling Functions of Hydrothermarchaeota in Hydrothermal Sediment.</title>
        <authorList>
            <person name="Zhou Z."/>
            <person name="Liu Y."/>
            <person name="Xu W."/>
            <person name="Pan J."/>
            <person name="Luo Z.H."/>
            <person name="Li M."/>
        </authorList>
    </citation>
    <scope>NUCLEOTIDE SEQUENCE [LARGE SCALE GENOMIC DNA]</scope>
    <source>
        <strain evidence="9">SpSt-222</strain>
    </source>
</reference>
<accession>A0A7C1X1R1</accession>
<sequence length="384" mass="41900">MHSVAVRLAGVWKWYPGHQDPAVHDLWLEVRVGELLAILGPSGCGKTTTLRLIAGLERPDAGSIEIAGALVAGGDRFLPPEERGIGLVFQDYALFPHLTVEENIAFGLHRLGRSERRERVEELLQLTGLGPFRKRYPHQLSGGQQQRVAIARALAPRPSVLLLDEPFANLDAELRQRMREELRRLLRELGATVVLVTHDRDEALSLADRVAVMLGGTIVQVDTPERVYHEPKTREVARLLGQATFVPARVLGTIGRSDLGAFALEGDRAAVEQVELLLRPRDVVLEPHPEGLGVVVDRRFVGAETVYRVLLRCGITVETSQPPSVELAVGERVEVRCNRARLAAFAGSERIGLAALLERVREGTDGAAGLDGRRANAAVPPGAS</sequence>
<dbReference type="InterPro" id="IPR027417">
    <property type="entry name" value="P-loop_NTPase"/>
</dbReference>
<proteinExistence type="predicted"/>
<keyword evidence="1" id="KW-0813">Transport</keyword>
<evidence type="ECO:0000256" key="1">
    <source>
        <dbReference type="ARBA" id="ARBA00022448"/>
    </source>
</evidence>
<dbReference type="AlphaFoldDB" id="A0A7C1X1R1"/>
<dbReference type="PANTHER" id="PTHR42781">
    <property type="entry name" value="SPERMIDINE/PUTRESCINE IMPORT ATP-BINDING PROTEIN POTA"/>
    <property type="match status" value="1"/>
</dbReference>
<keyword evidence="8" id="KW-0472">Membrane</keyword>
<keyword evidence="3" id="KW-0410">Iron transport</keyword>
<evidence type="ECO:0000256" key="8">
    <source>
        <dbReference type="ARBA" id="ARBA00023136"/>
    </source>
</evidence>
<dbReference type="SUPFAM" id="SSF50331">
    <property type="entry name" value="MOP-like"/>
    <property type="match status" value="1"/>
</dbReference>
<dbReference type="Pfam" id="PF00005">
    <property type="entry name" value="ABC_tran"/>
    <property type="match status" value="1"/>
</dbReference>
<keyword evidence="4" id="KW-0547">Nucleotide-binding</keyword>
<dbReference type="GO" id="GO:0016887">
    <property type="term" value="F:ATP hydrolysis activity"/>
    <property type="evidence" value="ECO:0007669"/>
    <property type="project" value="InterPro"/>
</dbReference>
<dbReference type="InterPro" id="IPR008995">
    <property type="entry name" value="Mo/tungstate-bd_C_term_dom"/>
</dbReference>
<name>A0A7C1X1R1_THERO</name>
<dbReference type="InterPro" id="IPR003593">
    <property type="entry name" value="AAA+_ATPase"/>
</dbReference>
<dbReference type="PROSITE" id="PS50893">
    <property type="entry name" value="ABC_TRANSPORTER_2"/>
    <property type="match status" value="1"/>
</dbReference>
<protein>
    <submittedName>
        <fullName evidence="9">ABC transporter ATP-binding protein</fullName>
    </submittedName>
</protein>
<gene>
    <name evidence="9" type="ORF">ENP47_10560</name>
</gene>
<dbReference type="InterPro" id="IPR050093">
    <property type="entry name" value="ABC_SmlMolc_Importer"/>
</dbReference>
<evidence type="ECO:0000313" key="9">
    <source>
        <dbReference type="EMBL" id="HEF66020.1"/>
    </source>
</evidence>
<comment type="caution">
    <text evidence="9">The sequence shown here is derived from an EMBL/GenBank/DDBJ whole genome shotgun (WGS) entry which is preliminary data.</text>
</comment>
<dbReference type="SUPFAM" id="SSF52540">
    <property type="entry name" value="P-loop containing nucleoside triphosphate hydrolases"/>
    <property type="match status" value="1"/>
</dbReference>
<dbReference type="GO" id="GO:0015697">
    <property type="term" value="P:quaternary ammonium group transport"/>
    <property type="evidence" value="ECO:0007669"/>
    <property type="project" value="UniProtKB-ARBA"/>
</dbReference>
<dbReference type="CDD" id="cd03259">
    <property type="entry name" value="ABC_Carb_Solutes_like"/>
    <property type="match status" value="1"/>
</dbReference>
<evidence type="ECO:0000256" key="7">
    <source>
        <dbReference type="ARBA" id="ARBA00023065"/>
    </source>
</evidence>
<evidence type="ECO:0000256" key="4">
    <source>
        <dbReference type="ARBA" id="ARBA00022741"/>
    </source>
</evidence>
<keyword evidence="5 9" id="KW-0067">ATP-binding</keyword>
<dbReference type="GO" id="GO:0015408">
    <property type="term" value="F:ABC-type ferric iron transporter activity"/>
    <property type="evidence" value="ECO:0007669"/>
    <property type="project" value="InterPro"/>
</dbReference>
<dbReference type="InterPro" id="IPR015853">
    <property type="entry name" value="ABC_transpr_FbpC"/>
</dbReference>
<keyword evidence="7" id="KW-0406">Ion transport</keyword>
<dbReference type="GO" id="GO:0043190">
    <property type="term" value="C:ATP-binding cassette (ABC) transporter complex"/>
    <property type="evidence" value="ECO:0007669"/>
    <property type="project" value="InterPro"/>
</dbReference>